<dbReference type="GO" id="GO:0009897">
    <property type="term" value="C:external side of plasma membrane"/>
    <property type="evidence" value="ECO:0000318"/>
    <property type="project" value="GO_Central"/>
</dbReference>
<dbReference type="SMART" id="SM00208">
    <property type="entry name" value="TNFR"/>
    <property type="match status" value="4"/>
</dbReference>
<feature type="domain" description="TNFR-Cys" evidence="16">
    <location>
        <begin position="120"/>
        <end position="162"/>
    </location>
</feature>
<dbReference type="InterPro" id="IPR001368">
    <property type="entry name" value="TNFR/NGFR_Cys_rich_reg"/>
</dbReference>
<feature type="region of interest" description="Disordered" evidence="13">
    <location>
        <begin position="354"/>
        <end position="375"/>
    </location>
</feature>
<dbReference type="PROSITE" id="PS50050">
    <property type="entry name" value="TNFR_NGFR_2"/>
    <property type="match status" value="3"/>
</dbReference>
<evidence type="ECO:0000256" key="15">
    <source>
        <dbReference type="SAM" id="SignalP"/>
    </source>
</evidence>
<sequence>MGPLRGWELPPWSQAPKADALSQALYLLLLGSLPWALATAPCKEEEYPVGSECCPKCSPGYRVKEACGELTGTVCAPCDPGTYTAHLNGLSECLQCRMCDPAMALVTRQKCSRTENTVCACAQGHFCISENEDDCVECRPHTPCKPGQRVVARGTEQRDTMCEDCPPGTFSPNGTLEQCQPWTMCSGPFQREAHAGTSSSDVTCSSWGPPLMSSFLGIFVLLVLISLCFWMKRRRQHERSTKPRTFQQVLLVISLALTHWRSRRPHRTSPQWPWRRQHPCPLRGYDPLTDGQLQDADVSAILGHACWELPGPPRAEWGSSPGALHTPAAEGDWPLLRGLWGPHMSPINFMRGPEPSHVKTQPLATLGTKPTLPAP</sequence>
<dbReference type="PANTHER" id="PTHR46838">
    <property type="entry name" value="TUMOR NECROSIS FACTOR RECEPTOR SUPERFAMILY MEMBER 14"/>
    <property type="match status" value="1"/>
</dbReference>
<keyword evidence="2" id="KW-0597">Phosphoprotein</keyword>
<keyword evidence="4 14" id="KW-0812">Transmembrane</keyword>
<dbReference type="GO" id="GO:0050830">
    <property type="term" value="P:defense response to Gram-positive bacterium"/>
    <property type="evidence" value="ECO:0000318"/>
    <property type="project" value="GO_Central"/>
</dbReference>
<comment type="subcellular location">
    <subcellularLocation>
        <location evidence="1">Membrane</location>
        <topology evidence="1">Single-pass type I membrane protein</topology>
    </subcellularLocation>
</comment>
<dbReference type="PROSITE" id="PS00652">
    <property type="entry name" value="TNFR_NGFR_1"/>
    <property type="match status" value="1"/>
</dbReference>
<evidence type="ECO:0000256" key="14">
    <source>
        <dbReference type="SAM" id="Phobius"/>
    </source>
</evidence>
<evidence type="ECO:0000256" key="7">
    <source>
        <dbReference type="ARBA" id="ARBA00022989"/>
    </source>
</evidence>
<name>A0A8I3P405_CANLF</name>
<evidence type="ECO:0000256" key="10">
    <source>
        <dbReference type="ARBA" id="ARBA00023170"/>
    </source>
</evidence>
<evidence type="ECO:0000256" key="12">
    <source>
        <dbReference type="PROSITE-ProRule" id="PRU00206"/>
    </source>
</evidence>
<dbReference type="Ensembl" id="ENSCAFT00845032663.1">
    <property type="protein sequence ID" value="ENSCAFP00845025548.1"/>
    <property type="gene ID" value="ENSCAFG00845018469.1"/>
</dbReference>
<dbReference type="GO" id="GO:2000406">
    <property type="term" value="P:positive regulation of T cell migration"/>
    <property type="evidence" value="ECO:0000318"/>
    <property type="project" value="GO_Central"/>
</dbReference>
<feature type="chain" id="PRO_5035179215" evidence="15">
    <location>
        <begin position="39"/>
        <end position="375"/>
    </location>
</feature>
<organism evidence="17 18">
    <name type="scientific">Canis lupus familiaris</name>
    <name type="common">Dog</name>
    <name type="synonym">Canis familiaris</name>
    <dbReference type="NCBI Taxonomy" id="9615"/>
    <lineage>
        <taxon>Eukaryota</taxon>
        <taxon>Metazoa</taxon>
        <taxon>Chordata</taxon>
        <taxon>Craniata</taxon>
        <taxon>Vertebrata</taxon>
        <taxon>Euteleostomi</taxon>
        <taxon>Mammalia</taxon>
        <taxon>Eutheria</taxon>
        <taxon>Laurasiatheria</taxon>
        <taxon>Carnivora</taxon>
        <taxon>Caniformia</taxon>
        <taxon>Canidae</taxon>
        <taxon>Canis</taxon>
    </lineage>
</organism>
<feature type="repeat" description="TNFR-Cys" evidence="12">
    <location>
        <begin position="41"/>
        <end position="75"/>
    </location>
</feature>
<feature type="repeat" description="TNFR-Cys" evidence="12">
    <location>
        <begin position="120"/>
        <end position="162"/>
    </location>
</feature>
<dbReference type="SUPFAM" id="SSF57586">
    <property type="entry name" value="TNF receptor-like"/>
    <property type="match status" value="3"/>
</dbReference>
<dbReference type="GO" id="GO:0002720">
    <property type="term" value="P:positive regulation of cytokine production involved in immune response"/>
    <property type="evidence" value="ECO:0000318"/>
    <property type="project" value="GO_Central"/>
</dbReference>
<dbReference type="Reactome" id="R-CFA-5669034">
    <property type="pathway name" value="TNFs bind their physiological receptors"/>
</dbReference>
<reference evidence="17" key="2">
    <citation type="submission" date="2025-08" db="UniProtKB">
        <authorList>
            <consortium name="Ensembl"/>
        </authorList>
    </citation>
    <scope>IDENTIFICATION</scope>
    <source>
        <strain evidence="17">Boxer</strain>
    </source>
</reference>
<dbReference type="CDD" id="cd10582">
    <property type="entry name" value="TNFRSF14"/>
    <property type="match status" value="1"/>
</dbReference>
<dbReference type="PANTHER" id="PTHR46838:SF1">
    <property type="entry name" value="TUMOR NECROSIS FACTOR RECEPTOR SUPERFAMILY MEMBER 14"/>
    <property type="match status" value="1"/>
</dbReference>
<keyword evidence="10" id="KW-0675">Receptor</keyword>
<dbReference type="GO" id="GO:0050829">
    <property type="term" value="P:defense response to Gram-negative bacterium"/>
    <property type="evidence" value="ECO:0000318"/>
    <property type="project" value="GO_Central"/>
</dbReference>
<evidence type="ECO:0000256" key="8">
    <source>
        <dbReference type="ARBA" id="ARBA00023136"/>
    </source>
</evidence>
<dbReference type="SMART" id="SM01411">
    <property type="entry name" value="Ephrin_rec_like"/>
    <property type="match status" value="2"/>
</dbReference>
<feature type="disulfide bond" evidence="12">
    <location>
        <begin position="54"/>
        <end position="67"/>
    </location>
</feature>
<dbReference type="FunFam" id="2.10.50.10:FF:000007">
    <property type="entry name" value="TNF receptor superfamily member 14"/>
    <property type="match status" value="1"/>
</dbReference>
<keyword evidence="9 12" id="KW-1015">Disulfide bond</keyword>
<evidence type="ECO:0000256" key="6">
    <source>
        <dbReference type="ARBA" id="ARBA00022737"/>
    </source>
</evidence>
<evidence type="ECO:0000259" key="16">
    <source>
        <dbReference type="PROSITE" id="PS50050"/>
    </source>
</evidence>
<accession>A0A8I3P405</accession>
<dbReference type="Gene3D" id="2.10.50.10">
    <property type="entry name" value="Tumor Necrosis Factor Receptor, subunit A, domain 2"/>
    <property type="match status" value="3"/>
</dbReference>
<dbReference type="FunFam" id="2.10.50.10:FF:000040">
    <property type="entry name" value="Tumor necrosis factor receptor superfamily member 14"/>
    <property type="match status" value="1"/>
</dbReference>
<evidence type="ECO:0000256" key="11">
    <source>
        <dbReference type="ARBA" id="ARBA00023180"/>
    </source>
</evidence>
<evidence type="ECO:0000313" key="17">
    <source>
        <dbReference type="Ensembl" id="ENSCAFP00845025548.1"/>
    </source>
</evidence>
<dbReference type="Reactome" id="R-CFA-9927353">
    <property type="pathway name" value="Co-inhibition by BTLA"/>
</dbReference>
<reference evidence="17" key="3">
    <citation type="submission" date="2025-09" db="UniProtKB">
        <authorList>
            <consortium name="Ensembl"/>
        </authorList>
    </citation>
    <scope>IDENTIFICATION</scope>
    <source>
        <strain evidence="17">Boxer</strain>
    </source>
</reference>
<reference evidence="17" key="1">
    <citation type="submission" date="2020-03" db="EMBL/GenBank/DDBJ databases">
        <title>Long-read based genome assembly of a Labrador retriever dog.</title>
        <authorList>
            <person name="Eory L."/>
            <person name="Zhang W."/>
            <person name="Schoenebeck J."/>
        </authorList>
    </citation>
    <scope>NUCLEOTIDE SEQUENCE [LARGE SCALE GENOMIC DNA]</scope>
    <source>
        <strain evidence="17">Labrador retriever</strain>
    </source>
</reference>
<protein>
    <submittedName>
        <fullName evidence="17">TNF receptor superfamily member 14</fullName>
    </submittedName>
</protein>
<dbReference type="Proteomes" id="UP000805418">
    <property type="component" value="Chromosome 5"/>
</dbReference>
<dbReference type="FunCoup" id="A0A8I3P405">
    <property type="interactions" value="2"/>
</dbReference>
<feature type="disulfide bond" evidence="12">
    <location>
        <begin position="57"/>
        <end position="75"/>
    </location>
</feature>
<keyword evidence="7 14" id="KW-1133">Transmembrane helix</keyword>
<keyword evidence="6" id="KW-0677">Repeat</keyword>
<keyword evidence="11" id="KW-0325">Glycoprotein</keyword>
<comment type="caution">
    <text evidence="12">Lacks conserved residue(s) required for the propagation of feature annotation.</text>
</comment>
<dbReference type="PRINTS" id="PR01965">
    <property type="entry name" value="TNFACTORR14"/>
</dbReference>
<feature type="transmembrane region" description="Helical" evidence="14">
    <location>
        <begin position="207"/>
        <end position="230"/>
    </location>
</feature>
<dbReference type="InterPro" id="IPR022332">
    <property type="entry name" value="TNFR_14"/>
</dbReference>
<feature type="disulfide bond" evidence="12">
    <location>
        <begin position="78"/>
        <end position="93"/>
    </location>
</feature>
<feature type="signal peptide" evidence="15">
    <location>
        <begin position="1"/>
        <end position="38"/>
    </location>
</feature>
<evidence type="ECO:0000256" key="4">
    <source>
        <dbReference type="ARBA" id="ARBA00022692"/>
    </source>
</evidence>
<dbReference type="Pfam" id="PF00020">
    <property type="entry name" value="TNFR_c6"/>
    <property type="match status" value="3"/>
</dbReference>
<proteinExistence type="predicted"/>
<evidence type="ECO:0000256" key="2">
    <source>
        <dbReference type="ARBA" id="ARBA00022553"/>
    </source>
</evidence>
<feature type="domain" description="TNFR-Cys" evidence="16">
    <location>
        <begin position="41"/>
        <end position="75"/>
    </location>
</feature>
<dbReference type="GO" id="GO:0046642">
    <property type="term" value="P:negative regulation of alpha-beta T cell proliferation"/>
    <property type="evidence" value="ECO:0000318"/>
    <property type="project" value="GO_Central"/>
</dbReference>
<evidence type="ECO:0000256" key="3">
    <source>
        <dbReference type="ARBA" id="ARBA00022581"/>
    </source>
</evidence>
<keyword evidence="5 15" id="KW-0732">Signal</keyword>
<evidence type="ECO:0000256" key="5">
    <source>
        <dbReference type="ARBA" id="ARBA00022729"/>
    </source>
</evidence>
<dbReference type="FunFam" id="2.10.50.10:FF:000009">
    <property type="entry name" value="Tumor necrosis factor receptor superfamily member 14"/>
    <property type="match status" value="1"/>
</dbReference>
<keyword evidence="3" id="KW-0945">Host-virus interaction</keyword>
<dbReference type="GeneTree" id="ENSGT00940000162427"/>
<evidence type="ECO:0000256" key="1">
    <source>
        <dbReference type="ARBA" id="ARBA00004479"/>
    </source>
</evidence>
<evidence type="ECO:0000256" key="9">
    <source>
        <dbReference type="ARBA" id="ARBA00023157"/>
    </source>
</evidence>
<dbReference type="AlphaFoldDB" id="A0A8I3P405"/>
<keyword evidence="8 14" id="KW-0472">Membrane</keyword>
<feature type="disulfide bond" evidence="12">
    <location>
        <begin position="144"/>
        <end position="162"/>
    </location>
</feature>
<dbReference type="InterPro" id="IPR034031">
    <property type="entry name" value="TNFRSF14/UL144_N"/>
</dbReference>
<keyword evidence="18" id="KW-1185">Reference proteome</keyword>
<dbReference type="OrthoDB" id="10031141at2759"/>
<evidence type="ECO:0000313" key="18">
    <source>
        <dbReference type="Proteomes" id="UP000805418"/>
    </source>
</evidence>
<feature type="domain" description="TNFR-Cys" evidence="16">
    <location>
        <begin position="77"/>
        <end position="119"/>
    </location>
</feature>
<evidence type="ECO:0000256" key="13">
    <source>
        <dbReference type="SAM" id="MobiDB-lite"/>
    </source>
</evidence>
<gene>
    <name evidence="17" type="primary">TNFRSF14</name>
</gene>
<feature type="repeat" description="TNFR-Cys" evidence="12">
    <location>
        <begin position="77"/>
        <end position="119"/>
    </location>
</feature>